<dbReference type="NCBIfam" id="TIGR02391">
    <property type="entry name" value="hypoth_ymh"/>
    <property type="match status" value="1"/>
</dbReference>
<comment type="caution">
    <text evidence="2">The sequence shown here is derived from an EMBL/GenBank/DDBJ whole genome shotgun (WGS) entry which is preliminary data.</text>
</comment>
<evidence type="ECO:0000313" key="2">
    <source>
        <dbReference type="EMBL" id="GAA5483995.1"/>
    </source>
</evidence>
<proteinExistence type="predicted"/>
<keyword evidence="3" id="KW-1185">Reference proteome</keyword>
<accession>A0ABP9UR22</accession>
<dbReference type="RefSeq" id="WP_353568093.1">
    <property type="nucleotide sequence ID" value="NZ_BAABRI010000019.1"/>
</dbReference>
<dbReference type="EMBL" id="BAABRI010000019">
    <property type="protein sequence ID" value="GAA5483995.1"/>
    <property type="molecule type" value="Genomic_DNA"/>
</dbReference>
<organism evidence="2 3">
    <name type="scientific">Haloferula sargassicola</name>
    <dbReference type="NCBI Taxonomy" id="490096"/>
    <lineage>
        <taxon>Bacteria</taxon>
        <taxon>Pseudomonadati</taxon>
        <taxon>Verrucomicrobiota</taxon>
        <taxon>Verrucomicrobiia</taxon>
        <taxon>Verrucomicrobiales</taxon>
        <taxon>Verrucomicrobiaceae</taxon>
        <taxon>Haloferula</taxon>
    </lineage>
</organism>
<feature type="domain" description="Conserved hypothetical protein CHP02391" evidence="1">
    <location>
        <begin position="140"/>
        <end position="263"/>
    </location>
</feature>
<dbReference type="Proteomes" id="UP001476282">
    <property type="component" value="Unassembled WGS sequence"/>
</dbReference>
<sequence>MPAHSTFPAATLESICRVLADTSSGLTGTEIGRLLQQLGIGDPFPGLTKWRRLMSALDQRQTDDRCGNKVIEFILEAMRPVRFAHHGELFEERCAALNGVLVFSGLELLSDGNLARATAARTLDEARQRAGRLRAELMKRKVHPEVLAFCRAELLQNNHFHAVLEATKSVSQKIRDRTGLTGDAGELAEKALALGKTGMPFLAFNTLQTDSEKSEQKGLMNLMVGFFGTFRNTTAHAPKVTWAMSEQDALDLLTMASFLHHRLDAAARTPRAI</sequence>
<protein>
    <recommendedName>
        <fullName evidence="1">Conserved hypothetical protein CHP02391 domain-containing protein</fullName>
    </recommendedName>
</protein>
<dbReference type="InterPro" id="IPR012654">
    <property type="entry name" value="CHP02391"/>
</dbReference>
<evidence type="ECO:0000313" key="3">
    <source>
        <dbReference type="Proteomes" id="UP001476282"/>
    </source>
</evidence>
<name>A0ABP9UR22_9BACT</name>
<gene>
    <name evidence="2" type="ORF">Hsar01_03232</name>
</gene>
<evidence type="ECO:0000259" key="1">
    <source>
        <dbReference type="Pfam" id="PF09509"/>
    </source>
</evidence>
<reference evidence="2 3" key="1">
    <citation type="submission" date="2024-02" db="EMBL/GenBank/DDBJ databases">
        <title>Haloferula sargassicola NBRC 104335.</title>
        <authorList>
            <person name="Ichikawa N."/>
            <person name="Katano-Makiyama Y."/>
            <person name="Hidaka K."/>
        </authorList>
    </citation>
    <scope>NUCLEOTIDE SEQUENCE [LARGE SCALE GENOMIC DNA]</scope>
    <source>
        <strain evidence="2 3">NBRC 104335</strain>
    </source>
</reference>
<dbReference type="Pfam" id="PF09509">
    <property type="entry name" value="Hypoth_Ymh"/>
    <property type="match status" value="1"/>
</dbReference>